<comment type="similarity">
    <text evidence="1">Belongs to the bacterial histone-like protein family.</text>
</comment>
<accession>A0A399FXE8</accession>
<dbReference type="InterPro" id="IPR010992">
    <property type="entry name" value="IHF-like_DNA-bd_dom_sf"/>
</dbReference>
<dbReference type="CDD" id="cd13836">
    <property type="entry name" value="IHF_B"/>
    <property type="match status" value="1"/>
</dbReference>
<keyword evidence="2" id="KW-0238">DNA-binding</keyword>
<evidence type="ECO:0000256" key="1">
    <source>
        <dbReference type="RuleBase" id="RU003939"/>
    </source>
</evidence>
<dbReference type="SMART" id="SM00411">
    <property type="entry name" value="BHL"/>
    <property type="match status" value="1"/>
</dbReference>
<dbReference type="Gene3D" id="4.10.520.10">
    <property type="entry name" value="IHF-like DNA-binding proteins"/>
    <property type="match status" value="1"/>
</dbReference>
<evidence type="ECO:0000313" key="3">
    <source>
        <dbReference type="Proteomes" id="UP000266287"/>
    </source>
</evidence>
<dbReference type="SUPFAM" id="SSF47729">
    <property type="entry name" value="IHF-like DNA-binding proteins"/>
    <property type="match status" value="1"/>
</dbReference>
<proteinExistence type="inferred from homology"/>
<dbReference type="PANTHER" id="PTHR33175:SF2">
    <property type="entry name" value="INTEGRATION HOST FACTOR SUBUNIT ALPHA"/>
    <property type="match status" value="1"/>
</dbReference>
<evidence type="ECO:0000313" key="2">
    <source>
        <dbReference type="EMBL" id="RII01075.1"/>
    </source>
</evidence>
<dbReference type="GO" id="GO:0003677">
    <property type="term" value="F:DNA binding"/>
    <property type="evidence" value="ECO:0007669"/>
    <property type="project" value="UniProtKB-KW"/>
</dbReference>
<protein>
    <submittedName>
        <fullName evidence="2">HU family DNA-binding protein</fullName>
    </submittedName>
</protein>
<dbReference type="AlphaFoldDB" id="A0A399FXE8"/>
<dbReference type="GO" id="GO:0005829">
    <property type="term" value="C:cytosol"/>
    <property type="evidence" value="ECO:0007669"/>
    <property type="project" value="TreeGrafter"/>
</dbReference>
<sequence>MTRDDMAVNLSKEVGLRRREARIIIDRIFEDISGCLGRGESVTLRGFGTFSVRRQKARLGRNPRKPEIEVHIPERKVVHFKAGGKLSGMVK</sequence>
<reference evidence="2 3" key="1">
    <citation type="submission" date="2018-08" db="EMBL/GenBank/DDBJ databases">
        <title>Draft genome of candidate division NPL-UPA2 bacterium Unc8 that adapted to ultra-basic serpentinizing groundwater.</title>
        <authorList>
            <person name="Ishii S."/>
            <person name="Suzuki S."/>
            <person name="Nealson K.H."/>
        </authorList>
    </citation>
    <scope>NUCLEOTIDE SEQUENCE [LARGE SCALE GENOMIC DNA]</scope>
    <source>
        <strain evidence="2">Unc8</strain>
    </source>
</reference>
<dbReference type="Pfam" id="PF00216">
    <property type="entry name" value="Bac_DNA_binding"/>
    <property type="match status" value="1"/>
</dbReference>
<organism evidence="2 3">
    <name type="scientific">candidate division NPL-UPA2 bacterium Unc8</name>
    <dbReference type="NCBI Taxonomy" id="1980939"/>
    <lineage>
        <taxon>Bacteria</taxon>
    </lineage>
</organism>
<dbReference type="Proteomes" id="UP000266287">
    <property type="component" value="Unassembled WGS sequence"/>
</dbReference>
<name>A0A399FXE8_UNCN2</name>
<dbReference type="PANTHER" id="PTHR33175">
    <property type="entry name" value="DNA-BINDING PROTEIN HU"/>
    <property type="match status" value="1"/>
</dbReference>
<dbReference type="InterPro" id="IPR000119">
    <property type="entry name" value="Hist_DNA-bd"/>
</dbReference>
<dbReference type="GO" id="GO:0030527">
    <property type="term" value="F:structural constituent of chromatin"/>
    <property type="evidence" value="ECO:0007669"/>
    <property type="project" value="InterPro"/>
</dbReference>
<dbReference type="PRINTS" id="PR01727">
    <property type="entry name" value="DNABINDINGHU"/>
</dbReference>
<comment type="caution">
    <text evidence="2">The sequence shown here is derived from an EMBL/GenBank/DDBJ whole genome shotgun (WGS) entry which is preliminary data.</text>
</comment>
<gene>
    <name evidence="2" type="ORF">B9J77_00630</name>
</gene>
<dbReference type="EMBL" id="NDHY01000001">
    <property type="protein sequence ID" value="RII01075.1"/>
    <property type="molecule type" value="Genomic_DNA"/>
</dbReference>